<evidence type="ECO:0000256" key="2">
    <source>
        <dbReference type="ARBA" id="ARBA00023235"/>
    </source>
</evidence>
<gene>
    <name evidence="4" type="primary">yddE</name>
    <name evidence="4" type="ORF">K239x_32110</name>
</gene>
<protein>
    <submittedName>
        <fullName evidence="4">Putative isomerase YddE</fullName>
        <ecNumber evidence="4">5.1.-.-</ecNumber>
    </submittedName>
</protein>
<keyword evidence="5" id="KW-1185">Reference proteome</keyword>
<sequence length="326" mass="35229">MAIDTYELKRSFTRCPHSLTGQWVWLPPDSKQKGSDKRVTDSLPIWQVDAFANAPFTGNPAAVCLLPQYPSDQWMQNVAAEMNLAETAFVVPTDDAEVFHLRWFTPAIEVDLCGHATIAAAHVLFQQNKVGTDAVIRFQTRSGELACRAVSNPTASLDQSSSNSGEVWIAVDFPVTASINRVEDSVCAQLQAALGVPAIEVRKTIYDIMVVLRDAASIRSLTPNLHLLAQIDTRGVMVTAPGDIEGVDFVSRFFAPQSGIDEDPVTGSAHCCLAPYWGQRLGKSVLAGYQASPRGGTVYCEVVGDRVKLSGHAVTVMSGQLLVAPE</sequence>
<dbReference type="PIRSF" id="PIRSF016184">
    <property type="entry name" value="PhzC_PhzF"/>
    <property type="match status" value="1"/>
</dbReference>
<dbReference type="AlphaFoldDB" id="A0A517NVQ9"/>
<evidence type="ECO:0000256" key="3">
    <source>
        <dbReference type="PIRSR" id="PIRSR016184-1"/>
    </source>
</evidence>
<dbReference type="PANTHER" id="PTHR13774">
    <property type="entry name" value="PHENAZINE BIOSYNTHESIS PROTEIN"/>
    <property type="match status" value="1"/>
</dbReference>
<dbReference type="Proteomes" id="UP000319817">
    <property type="component" value="Chromosome"/>
</dbReference>
<dbReference type="GO" id="GO:0016853">
    <property type="term" value="F:isomerase activity"/>
    <property type="evidence" value="ECO:0007669"/>
    <property type="project" value="UniProtKB-KW"/>
</dbReference>
<dbReference type="PANTHER" id="PTHR13774:SF17">
    <property type="entry name" value="PHENAZINE BIOSYNTHESIS-LIKE DOMAIN-CONTAINING PROTEIN"/>
    <property type="match status" value="1"/>
</dbReference>
<organism evidence="4 5">
    <name type="scientific">Stieleria marina</name>
    <dbReference type="NCBI Taxonomy" id="1930275"/>
    <lineage>
        <taxon>Bacteria</taxon>
        <taxon>Pseudomonadati</taxon>
        <taxon>Planctomycetota</taxon>
        <taxon>Planctomycetia</taxon>
        <taxon>Pirellulales</taxon>
        <taxon>Pirellulaceae</taxon>
        <taxon>Stieleria</taxon>
    </lineage>
</organism>
<dbReference type="Pfam" id="PF02567">
    <property type="entry name" value="PhzC-PhzF"/>
    <property type="match status" value="1"/>
</dbReference>
<reference evidence="4 5" key="1">
    <citation type="submission" date="2019-02" db="EMBL/GenBank/DDBJ databases">
        <title>Deep-cultivation of Planctomycetes and their phenomic and genomic characterization uncovers novel biology.</title>
        <authorList>
            <person name="Wiegand S."/>
            <person name="Jogler M."/>
            <person name="Boedeker C."/>
            <person name="Pinto D."/>
            <person name="Vollmers J."/>
            <person name="Rivas-Marin E."/>
            <person name="Kohn T."/>
            <person name="Peeters S.H."/>
            <person name="Heuer A."/>
            <person name="Rast P."/>
            <person name="Oberbeckmann S."/>
            <person name="Bunk B."/>
            <person name="Jeske O."/>
            <person name="Meyerdierks A."/>
            <person name="Storesund J.E."/>
            <person name="Kallscheuer N."/>
            <person name="Luecker S."/>
            <person name="Lage O.M."/>
            <person name="Pohl T."/>
            <person name="Merkel B.J."/>
            <person name="Hornburger P."/>
            <person name="Mueller R.-W."/>
            <person name="Bruemmer F."/>
            <person name="Labrenz M."/>
            <person name="Spormann A.M."/>
            <person name="Op den Camp H."/>
            <person name="Overmann J."/>
            <person name="Amann R."/>
            <person name="Jetten M.S.M."/>
            <person name="Mascher T."/>
            <person name="Medema M.H."/>
            <person name="Devos D.P."/>
            <person name="Kaster A.-K."/>
            <person name="Ovreas L."/>
            <person name="Rohde M."/>
            <person name="Galperin M.Y."/>
            <person name="Jogler C."/>
        </authorList>
    </citation>
    <scope>NUCLEOTIDE SEQUENCE [LARGE SCALE GENOMIC DNA]</scope>
    <source>
        <strain evidence="4 5">K23_9</strain>
    </source>
</reference>
<evidence type="ECO:0000313" key="5">
    <source>
        <dbReference type="Proteomes" id="UP000319817"/>
    </source>
</evidence>
<dbReference type="EMBL" id="CP036526">
    <property type="protein sequence ID" value="QDT11217.1"/>
    <property type="molecule type" value="Genomic_DNA"/>
</dbReference>
<dbReference type="NCBIfam" id="TIGR00654">
    <property type="entry name" value="PhzF_family"/>
    <property type="match status" value="1"/>
</dbReference>
<name>A0A517NVQ9_9BACT</name>
<dbReference type="GO" id="GO:0005737">
    <property type="term" value="C:cytoplasm"/>
    <property type="evidence" value="ECO:0007669"/>
    <property type="project" value="TreeGrafter"/>
</dbReference>
<evidence type="ECO:0000256" key="1">
    <source>
        <dbReference type="ARBA" id="ARBA00008270"/>
    </source>
</evidence>
<accession>A0A517NVQ9</accession>
<evidence type="ECO:0000313" key="4">
    <source>
        <dbReference type="EMBL" id="QDT11217.1"/>
    </source>
</evidence>
<dbReference type="InterPro" id="IPR003719">
    <property type="entry name" value="Phenazine_PhzF-like"/>
</dbReference>
<feature type="active site" evidence="3">
    <location>
        <position position="86"/>
    </location>
</feature>
<keyword evidence="2 4" id="KW-0413">Isomerase</keyword>
<comment type="similarity">
    <text evidence="1">Belongs to the PhzF family.</text>
</comment>
<proteinExistence type="inferred from homology"/>
<dbReference type="Gene3D" id="3.10.310.10">
    <property type="entry name" value="Diaminopimelate Epimerase, Chain A, domain 1"/>
    <property type="match status" value="2"/>
</dbReference>
<dbReference type="SUPFAM" id="SSF54506">
    <property type="entry name" value="Diaminopimelate epimerase-like"/>
    <property type="match status" value="1"/>
</dbReference>
<dbReference type="EC" id="5.1.-.-" evidence="4"/>